<feature type="compositionally biased region" description="Basic and acidic residues" evidence="1">
    <location>
        <begin position="268"/>
        <end position="277"/>
    </location>
</feature>
<dbReference type="AlphaFoldDB" id="A0A4S8L8F4"/>
<evidence type="ECO:0000313" key="2">
    <source>
        <dbReference type="EMBL" id="THU84723.1"/>
    </source>
</evidence>
<dbReference type="OrthoDB" id="3183767at2759"/>
<accession>A0A4S8L8F4</accession>
<evidence type="ECO:0000313" key="3">
    <source>
        <dbReference type="Proteomes" id="UP000297245"/>
    </source>
</evidence>
<evidence type="ECO:0000256" key="1">
    <source>
        <dbReference type="SAM" id="MobiDB-lite"/>
    </source>
</evidence>
<keyword evidence="3" id="KW-1185">Reference proteome</keyword>
<organism evidence="2 3">
    <name type="scientific">Dendrothele bispora (strain CBS 962.96)</name>
    <dbReference type="NCBI Taxonomy" id="1314807"/>
    <lineage>
        <taxon>Eukaryota</taxon>
        <taxon>Fungi</taxon>
        <taxon>Dikarya</taxon>
        <taxon>Basidiomycota</taxon>
        <taxon>Agaricomycotina</taxon>
        <taxon>Agaricomycetes</taxon>
        <taxon>Agaricomycetidae</taxon>
        <taxon>Agaricales</taxon>
        <taxon>Agaricales incertae sedis</taxon>
        <taxon>Dendrothele</taxon>
    </lineage>
</organism>
<reference evidence="2 3" key="1">
    <citation type="journal article" date="2019" name="Nat. Ecol. Evol.">
        <title>Megaphylogeny resolves global patterns of mushroom evolution.</title>
        <authorList>
            <person name="Varga T."/>
            <person name="Krizsan K."/>
            <person name="Foldi C."/>
            <person name="Dima B."/>
            <person name="Sanchez-Garcia M."/>
            <person name="Sanchez-Ramirez S."/>
            <person name="Szollosi G.J."/>
            <person name="Szarkandi J.G."/>
            <person name="Papp V."/>
            <person name="Albert L."/>
            <person name="Andreopoulos W."/>
            <person name="Angelini C."/>
            <person name="Antonin V."/>
            <person name="Barry K.W."/>
            <person name="Bougher N.L."/>
            <person name="Buchanan P."/>
            <person name="Buyck B."/>
            <person name="Bense V."/>
            <person name="Catcheside P."/>
            <person name="Chovatia M."/>
            <person name="Cooper J."/>
            <person name="Damon W."/>
            <person name="Desjardin D."/>
            <person name="Finy P."/>
            <person name="Geml J."/>
            <person name="Haridas S."/>
            <person name="Hughes K."/>
            <person name="Justo A."/>
            <person name="Karasinski D."/>
            <person name="Kautmanova I."/>
            <person name="Kiss B."/>
            <person name="Kocsube S."/>
            <person name="Kotiranta H."/>
            <person name="LaButti K.M."/>
            <person name="Lechner B.E."/>
            <person name="Liimatainen K."/>
            <person name="Lipzen A."/>
            <person name="Lukacs Z."/>
            <person name="Mihaltcheva S."/>
            <person name="Morgado L.N."/>
            <person name="Niskanen T."/>
            <person name="Noordeloos M.E."/>
            <person name="Ohm R.A."/>
            <person name="Ortiz-Santana B."/>
            <person name="Ovrebo C."/>
            <person name="Racz N."/>
            <person name="Riley R."/>
            <person name="Savchenko A."/>
            <person name="Shiryaev A."/>
            <person name="Soop K."/>
            <person name="Spirin V."/>
            <person name="Szebenyi C."/>
            <person name="Tomsovsky M."/>
            <person name="Tulloss R.E."/>
            <person name="Uehling J."/>
            <person name="Grigoriev I.V."/>
            <person name="Vagvolgyi C."/>
            <person name="Papp T."/>
            <person name="Martin F.M."/>
            <person name="Miettinen O."/>
            <person name="Hibbett D.S."/>
            <person name="Nagy L.G."/>
        </authorList>
    </citation>
    <scope>NUCLEOTIDE SEQUENCE [LARGE SCALE GENOMIC DNA]</scope>
    <source>
        <strain evidence="2 3">CBS 962.96</strain>
    </source>
</reference>
<feature type="non-terminal residue" evidence="2">
    <location>
        <position position="1"/>
    </location>
</feature>
<feature type="compositionally biased region" description="Low complexity" evidence="1">
    <location>
        <begin position="285"/>
        <end position="295"/>
    </location>
</feature>
<proteinExistence type="predicted"/>
<dbReference type="EMBL" id="ML179583">
    <property type="protein sequence ID" value="THU84723.1"/>
    <property type="molecule type" value="Genomic_DNA"/>
</dbReference>
<sequence>TDPFARYHIGVSQKNYTSIHEIMTTGKNDPALKNFRQKLELHLLKRLLPDDNDHDTDSIGIINDRLYIHYQVWFNYTTYDCRRDQDVVNPRNHADIMMLSSDTDTDPHPYIYARVIGIYHVNIRHFGSKSTTDRVERMDVLHVRWFQHDLTYPCGWNAKRLPRLKFLPQKDPDAFGFVEPQVVLRGCCLIPAFVHGTTDEYLNFPNSVGRPPRFQPEGLVADQSDFKYYYVGIAVDRDIWMRYRGGGVGHITTLQQTRMLEEEALELKTKGKDKMEEAGMGVGSGSESDSDSGNH</sequence>
<feature type="region of interest" description="Disordered" evidence="1">
    <location>
        <begin position="268"/>
        <end position="295"/>
    </location>
</feature>
<protein>
    <submittedName>
        <fullName evidence="2">Uncharacterized protein</fullName>
    </submittedName>
</protein>
<feature type="non-terminal residue" evidence="2">
    <location>
        <position position="295"/>
    </location>
</feature>
<gene>
    <name evidence="2" type="ORF">K435DRAFT_594543</name>
</gene>
<name>A0A4S8L8F4_DENBC</name>
<dbReference type="Proteomes" id="UP000297245">
    <property type="component" value="Unassembled WGS sequence"/>
</dbReference>